<sequence>MQQPAGVVKLALAVALALGLSACSPIYRNHGYAPTESELSEIVVGIDSRDAVAELVGPPATSGMMRDDAWYYVASRWRTVAYRAPELIERQVVAVSFDDDGTVANIERYAMEDGRVIALNRRVTDDNVAGISFIRQLLGNIGNFDAGQFLGE</sequence>
<proteinExistence type="predicted"/>
<dbReference type="EMBL" id="JBEHHI010000002">
    <property type="protein sequence ID" value="MEX5728472.1"/>
    <property type="molecule type" value="Genomic_DNA"/>
</dbReference>
<evidence type="ECO:0000256" key="2">
    <source>
        <dbReference type="ARBA" id="ARBA00023136"/>
    </source>
</evidence>
<dbReference type="Pfam" id="PF04355">
    <property type="entry name" value="BamE"/>
    <property type="match status" value="1"/>
</dbReference>
<reference evidence="4 5" key="1">
    <citation type="submission" date="2024-06" db="EMBL/GenBank/DDBJ databases">
        <title>Genome of Rhodovulum iodosum, a marine photoferrotroph.</title>
        <authorList>
            <person name="Bianchini G."/>
            <person name="Nikeleit V."/>
            <person name="Kappler A."/>
            <person name="Bryce C."/>
            <person name="Sanchez-Baracaldo P."/>
        </authorList>
    </citation>
    <scope>NUCLEOTIDE SEQUENCE [LARGE SCALE GENOMIC DNA]</scope>
    <source>
        <strain evidence="4 5">UT/N1</strain>
    </source>
</reference>
<dbReference type="InterPro" id="IPR007450">
    <property type="entry name" value="BamE_dom"/>
</dbReference>
<protein>
    <submittedName>
        <fullName evidence="4">Outer membrane protein assembly factor BamE (Lipoprotein component of BamABCDE complex)</fullName>
    </submittedName>
</protein>
<organism evidence="4 5">
    <name type="scientific">Rhodovulum iodosum</name>
    <dbReference type="NCBI Taxonomy" id="68291"/>
    <lineage>
        <taxon>Bacteria</taxon>
        <taxon>Pseudomonadati</taxon>
        <taxon>Pseudomonadota</taxon>
        <taxon>Alphaproteobacteria</taxon>
        <taxon>Rhodobacterales</taxon>
        <taxon>Paracoccaceae</taxon>
        <taxon>Rhodovulum</taxon>
    </lineage>
</organism>
<dbReference type="InterPro" id="IPR037873">
    <property type="entry name" value="BamE-like"/>
</dbReference>
<evidence type="ECO:0000256" key="1">
    <source>
        <dbReference type="ARBA" id="ARBA00022729"/>
    </source>
</evidence>
<gene>
    <name evidence="4" type="ORF">Ga0609869_001825</name>
</gene>
<keyword evidence="2" id="KW-0472">Membrane</keyword>
<comment type="caution">
    <text evidence="4">The sequence shown here is derived from an EMBL/GenBank/DDBJ whole genome shotgun (WGS) entry which is preliminary data.</text>
</comment>
<dbReference type="Gene3D" id="3.30.1450.10">
    <property type="match status" value="1"/>
</dbReference>
<feature type="domain" description="Outer membrane protein assembly factor BamE" evidence="3">
    <location>
        <begin position="31"/>
        <end position="106"/>
    </location>
</feature>
<evidence type="ECO:0000259" key="3">
    <source>
        <dbReference type="Pfam" id="PF04355"/>
    </source>
</evidence>
<keyword evidence="1" id="KW-0732">Signal</keyword>
<dbReference type="RefSeq" id="WP_125403166.1">
    <property type="nucleotide sequence ID" value="NZ_JBEHHI010000002.1"/>
</dbReference>
<dbReference type="Proteomes" id="UP001560019">
    <property type="component" value="Unassembled WGS sequence"/>
</dbReference>
<name>A0ABV3XVQ8_9RHOB</name>
<evidence type="ECO:0000313" key="5">
    <source>
        <dbReference type="Proteomes" id="UP001560019"/>
    </source>
</evidence>
<keyword evidence="5" id="KW-1185">Reference proteome</keyword>
<accession>A0ABV3XVQ8</accession>
<evidence type="ECO:0000313" key="4">
    <source>
        <dbReference type="EMBL" id="MEX5728472.1"/>
    </source>
</evidence>